<gene>
    <name evidence="1" type="ORF">D3878_18555</name>
</gene>
<sequence length="112" mass="12717">MSIFMKATITVNAYKCNEFVEVLLSDLVPLLEEQGWKLHGCFVERFGSVKPAVVIDIWEMEDMAHVERVMKGDAYRNDPRYLRALPVVGAAVIEESLTFMEKRGGSLVCVYD</sequence>
<dbReference type="AlphaFoldDB" id="A0A3A3G6T0"/>
<evidence type="ECO:0000313" key="2">
    <source>
        <dbReference type="Proteomes" id="UP000266327"/>
    </source>
</evidence>
<dbReference type="EMBL" id="QYUQ01000002">
    <property type="protein sequence ID" value="RJG03345.1"/>
    <property type="molecule type" value="Genomic_DNA"/>
</dbReference>
<dbReference type="Gene3D" id="3.30.70.100">
    <property type="match status" value="1"/>
</dbReference>
<accession>A0A3A3G6T0</accession>
<comment type="caution">
    <text evidence="1">The sequence shown here is derived from an EMBL/GenBank/DDBJ whole genome shotgun (WGS) entry which is preliminary data.</text>
</comment>
<evidence type="ECO:0000313" key="1">
    <source>
        <dbReference type="EMBL" id="RJG03345.1"/>
    </source>
</evidence>
<organism evidence="1 2">
    <name type="scientific">Noviherbaspirillum sedimenti</name>
    <dbReference type="NCBI Taxonomy" id="2320865"/>
    <lineage>
        <taxon>Bacteria</taxon>
        <taxon>Pseudomonadati</taxon>
        <taxon>Pseudomonadota</taxon>
        <taxon>Betaproteobacteria</taxon>
        <taxon>Burkholderiales</taxon>
        <taxon>Oxalobacteraceae</taxon>
        <taxon>Noviherbaspirillum</taxon>
    </lineage>
</organism>
<reference evidence="2" key="1">
    <citation type="submission" date="2018-09" db="EMBL/GenBank/DDBJ databases">
        <authorList>
            <person name="Zhu H."/>
        </authorList>
    </citation>
    <scope>NUCLEOTIDE SEQUENCE [LARGE SCALE GENOMIC DNA]</scope>
    <source>
        <strain evidence="2">K1S02-23</strain>
    </source>
</reference>
<dbReference type="InterPro" id="IPR011008">
    <property type="entry name" value="Dimeric_a/b-barrel"/>
</dbReference>
<evidence type="ECO:0008006" key="3">
    <source>
        <dbReference type="Google" id="ProtNLM"/>
    </source>
</evidence>
<name>A0A3A3G6T0_9BURK</name>
<dbReference type="RefSeq" id="WP_119786840.1">
    <property type="nucleotide sequence ID" value="NZ_QYUQ01000002.1"/>
</dbReference>
<dbReference type="OrthoDB" id="8778295at2"/>
<dbReference type="SUPFAM" id="SSF54909">
    <property type="entry name" value="Dimeric alpha+beta barrel"/>
    <property type="match status" value="1"/>
</dbReference>
<protein>
    <recommendedName>
        <fullName evidence="3">NIPSNAP domain-containing protein</fullName>
    </recommendedName>
</protein>
<dbReference type="Proteomes" id="UP000266327">
    <property type="component" value="Unassembled WGS sequence"/>
</dbReference>
<keyword evidence="2" id="KW-1185">Reference proteome</keyword>
<proteinExistence type="predicted"/>